<dbReference type="NCBIfam" id="TIGR00916">
    <property type="entry name" value="2A0604s01"/>
    <property type="match status" value="1"/>
</dbReference>
<keyword evidence="7 10" id="KW-1133">Transmembrane helix</keyword>
<feature type="transmembrane region" description="Helical" evidence="10">
    <location>
        <begin position="396"/>
        <end position="416"/>
    </location>
</feature>
<proteinExistence type="inferred from homology"/>
<dbReference type="Pfam" id="PF02355">
    <property type="entry name" value="SecD_SecF_C"/>
    <property type="match status" value="1"/>
</dbReference>
<gene>
    <name evidence="10" type="primary">secD</name>
    <name evidence="14" type="ORF">SAMN04489760_10675</name>
</gene>
<dbReference type="GO" id="GO:0006605">
    <property type="term" value="P:protein targeting"/>
    <property type="evidence" value="ECO:0007669"/>
    <property type="project" value="UniProtKB-UniRule"/>
</dbReference>
<dbReference type="Gene3D" id="1.20.1640.10">
    <property type="entry name" value="Multidrug efflux transporter AcrB transmembrane domain"/>
    <property type="match status" value="1"/>
</dbReference>
<dbReference type="Pfam" id="PF21760">
    <property type="entry name" value="SecD_1st"/>
    <property type="match status" value="1"/>
</dbReference>
<evidence type="ECO:0000256" key="10">
    <source>
        <dbReference type="HAMAP-Rule" id="MF_01463"/>
    </source>
</evidence>
<dbReference type="Pfam" id="PF22599">
    <property type="entry name" value="SecDF_P1_head"/>
    <property type="match status" value="1"/>
</dbReference>
<name>A0A1H7WCJ7_9BACT</name>
<evidence type="ECO:0000313" key="15">
    <source>
        <dbReference type="Proteomes" id="UP000198744"/>
    </source>
</evidence>
<dbReference type="Gene3D" id="3.30.70.3400">
    <property type="match status" value="2"/>
</dbReference>
<dbReference type="OrthoDB" id="9805019at2"/>
<dbReference type="EMBL" id="FOBS01000006">
    <property type="protein sequence ID" value="SEM19231.1"/>
    <property type="molecule type" value="Genomic_DNA"/>
</dbReference>
<evidence type="ECO:0000256" key="2">
    <source>
        <dbReference type="ARBA" id="ARBA00022448"/>
    </source>
</evidence>
<feature type="transmembrane region" description="Helical" evidence="10">
    <location>
        <begin position="495"/>
        <end position="519"/>
    </location>
</feature>
<feature type="transmembrane region" description="Helical" evidence="10">
    <location>
        <begin position="464"/>
        <end position="489"/>
    </location>
</feature>
<dbReference type="InterPro" id="IPR022646">
    <property type="entry name" value="SecD/SecF_CS"/>
</dbReference>
<dbReference type="Pfam" id="PF07549">
    <property type="entry name" value="Sec_GG"/>
    <property type="match status" value="1"/>
</dbReference>
<evidence type="ECO:0000256" key="1">
    <source>
        <dbReference type="ARBA" id="ARBA00004651"/>
    </source>
</evidence>
<evidence type="ECO:0000256" key="8">
    <source>
        <dbReference type="ARBA" id="ARBA00023010"/>
    </source>
</evidence>
<evidence type="ECO:0000259" key="12">
    <source>
        <dbReference type="Pfam" id="PF21760"/>
    </source>
</evidence>
<evidence type="ECO:0000256" key="4">
    <source>
        <dbReference type="ARBA" id="ARBA00022519"/>
    </source>
</evidence>
<dbReference type="PRINTS" id="PR00702">
    <property type="entry name" value="ACRIFLAVINRP"/>
</dbReference>
<comment type="subunit">
    <text evidence="10">Forms a complex with SecF. Part of the essential Sec protein translocation apparatus which comprises SecA, SecYEG and auxiliary proteins SecDF. Other proteins may also be involved.</text>
</comment>
<comment type="caution">
    <text evidence="10">Lacks conserved residue(s) required for the propagation of feature annotation.</text>
</comment>
<keyword evidence="9 10" id="KW-0472">Membrane</keyword>
<dbReference type="PANTHER" id="PTHR30081:SF1">
    <property type="entry name" value="PROTEIN TRANSLOCASE SUBUNIT SECD"/>
    <property type="match status" value="1"/>
</dbReference>
<keyword evidence="3 10" id="KW-1003">Cell membrane</keyword>
<dbReference type="FunFam" id="3.30.1360.200:FF:000002">
    <property type="entry name" value="Preprotein translocase subunit SecD"/>
    <property type="match status" value="1"/>
</dbReference>
<comment type="function">
    <text evidence="10">Part of the Sec protein translocase complex. Interacts with the SecYEG preprotein conducting channel. SecDF uses the proton motive force (PMF) to complete protein translocation after the ATP-dependent function of SecA.</text>
</comment>
<keyword evidence="2 10" id="KW-0813">Transport</keyword>
<sequence length="533" mass="58439">MFGSLKVRSIITLAVVLVAVFYLVPTLTSDLPEFWEQKLPKDKVHLGLDLQGGMHLVLEVEADKAIEATLERMSVDLKESLMDKRIRFRRLERINGQTIAVELPDSASRMAFEKSIKDSYPDLAVVSSETVEGVERLSLGMKEKRKEEIRKLAIEQSLETIRNRVDQFGISEPEIVPQGKDRILIQLPGIKDPARAKNLIGKTALLEFKLVDEEHSLEEALKGNVPEGDVIAYGMNIDPTSGRRAETPYLLKNKAMITGDALENAQVKISDRFGEPHVALKFNARGAADFERITGENVKKRLAIVLDGIVHSAPVIQEKISGGQAQITGSFTMEEARDLAIVLRAGALPAPVKILEERTVGPSLGQDSIDMGIWSSIISGILVIVFMIFYYKLSGIVADIALVLNLLLLIAAMVAFKATLTLPGIAGIVLTIGMAVDANVLIFERTREEIRAGKTPRAAIEAGYNKAFLTILDSNVTTLVAALFLFGFGTGPIKGFAVTLTIGIIVSMFTAIVVTRVIFDYFIWNRKISSISI</sequence>
<dbReference type="InterPro" id="IPR048631">
    <property type="entry name" value="SecD_1st"/>
</dbReference>
<feature type="transmembrane region" description="Helical" evidence="10">
    <location>
        <begin position="371"/>
        <end position="391"/>
    </location>
</feature>
<keyword evidence="4" id="KW-0997">Cell inner membrane</keyword>
<organism evidence="14 15">
    <name type="scientific">Syntrophus gentianae</name>
    <dbReference type="NCBI Taxonomy" id="43775"/>
    <lineage>
        <taxon>Bacteria</taxon>
        <taxon>Pseudomonadati</taxon>
        <taxon>Thermodesulfobacteriota</taxon>
        <taxon>Syntrophia</taxon>
        <taxon>Syntrophales</taxon>
        <taxon>Syntrophaceae</taxon>
        <taxon>Syntrophus</taxon>
    </lineage>
</organism>
<dbReference type="InterPro" id="IPR005791">
    <property type="entry name" value="SecD"/>
</dbReference>
<evidence type="ECO:0000313" key="14">
    <source>
        <dbReference type="EMBL" id="SEM19231.1"/>
    </source>
</evidence>
<feature type="domain" description="Protein translocase subunit SecDF P1" evidence="12">
    <location>
        <begin position="154"/>
        <end position="213"/>
    </location>
</feature>
<protein>
    <recommendedName>
        <fullName evidence="10">Protein translocase subunit SecD</fullName>
    </recommendedName>
</protein>
<keyword evidence="6 10" id="KW-0653">Protein transport</keyword>
<keyword evidence="15" id="KW-1185">Reference proteome</keyword>
<evidence type="ECO:0000256" key="7">
    <source>
        <dbReference type="ARBA" id="ARBA00022989"/>
    </source>
</evidence>
<dbReference type="Proteomes" id="UP000198744">
    <property type="component" value="Unassembled WGS sequence"/>
</dbReference>
<dbReference type="GO" id="GO:0015450">
    <property type="term" value="F:protein-transporting ATPase activity"/>
    <property type="evidence" value="ECO:0007669"/>
    <property type="project" value="InterPro"/>
</dbReference>
<dbReference type="RefSeq" id="WP_093882780.1">
    <property type="nucleotide sequence ID" value="NZ_FOBS01000006.1"/>
</dbReference>
<keyword evidence="5 10" id="KW-0812">Transmembrane</keyword>
<evidence type="ECO:0000259" key="13">
    <source>
        <dbReference type="Pfam" id="PF22599"/>
    </source>
</evidence>
<evidence type="ECO:0000256" key="9">
    <source>
        <dbReference type="ARBA" id="ARBA00023136"/>
    </source>
</evidence>
<feature type="domain" description="Protein export membrane protein SecD/SecF C-terminal" evidence="11">
    <location>
        <begin position="353"/>
        <end position="518"/>
    </location>
</feature>
<dbReference type="PANTHER" id="PTHR30081">
    <property type="entry name" value="PROTEIN-EXPORT MEMBRANE PROTEIN SEC"/>
    <property type="match status" value="1"/>
</dbReference>
<accession>A0A1H7WCJ7</accession>
<dbReference type="HAMAP" id="MF_01463_B">
    <property type="entry name" value="SecD_B"/>
    <property type="match status" value="1"/>
</dbReference>
<dbReference type="GO" id="GO:0065002">
    <property type="term" value="P:intracellular protein transmembrane transport"/>
    <property type="evidence" value="ECO:0007669"/>
    <property type="project" value="UniProtKB-UniRule"/>
</dbReference>
<keyword evidence="8 10" id="KW-0811">Translocation</keyword>
<dbReference type="NCBIfam" id="TIGR01129">
    <property type="entry name" value="secD"/>
    <property type="match status" value="1"/>
</dbReference>
<dbReference type="InterPro" id="IPR055344">
    <property type="entry name" value="SecD_SecF_C_bact"/>
</dbReference>
<evidence type="ECO:0000256" key="5">
    <source>
        <dbReference type="ARBA" id="ARBA00022692"/>
    </source>
</evidence>
<comment type="similarity">
    <text evidence="10">Belongs to the SecD/SecF family. SecD subfamily.</text>
</comment>
<dbReference type="InterPro" id="IPR001036">
    <property type="entry name" value="Acrflvin-R"/>
</dbReference>
<dbReference type="SUPFAM" id="SSF82866">
    <property type="entry name" value="Multidrug efflux transporter AcrB transmembrane domain"/>
    <property type="match status" value="1"/>
</dbReference>
<dbReference type="Gene3D" id="3.30.1360.200">
    <property type="match status" value="1"/>
</dbReference>
<dbReference type="FunFam" id="1.20.1640.10:FF:000004">
    <property type="entry name" value="Protein translocase subunit SecD"/>
    <property type="match status" value="1"/>
</dbReference>
<feature type="transmembrane region" description="Helical" evidence="10">
    <location>
        <begin position="422"/>
        <end position="443"/>
    </location>
</feature>
<dbReference type="STRING" id="43775.SAMN04489760_10675"/>
<dbReference type="InterPro" id="IPR054384">
    <property type="entry name" value="SecDF_P1_head"/>
</dbReference>
<dbReference type="InterPro" id="IPR022813">
    <property type="entry name" value="SecD/SecF_arch_bac"/>
</dbReference>
<evidence type="ECO:0000256" key="3">
    <source>
        <dbReference type="ARBA" id="ARBA00022475"/>
    </source>
</evidence>
<feature type="domain" description="SecDF P1 head subdomain" evidence="13">
    <location>
        <begin position="244"/>
        <end position="350"/>
    </location>
</feature>
<dbReference type="InterPro" id="IPR048634">
    <property type="entry name" value="SecD_SecF_C"/>
</dbReference>
<evidence type="ECO:0000256" key="6">
    <source>
        <dbReference type="ARBA" id="ARBA00022927"/>
    </source>
</evidence>
<dbReference type="GO" id="GO:0043952">
    <property type="term" value="P:protein transport by the Sec complex"/>
    <property type="evidence" value="ECO:0007669"/>
    <property type="project" value="UniProtKB-UniRule"/>
</dbReference>
<dbReference type="AlphaFoldDB" id="A0A1H7WCJ7"/>
<reference evidence="14 15" key="1">
    <citation type="submission" date="2016-10" db="EMBL/GenBank/DDBJ databases">
        <authorList>
            <person name="de Groot N.N."/>
        </authorList>
    </citation>
    <scope>NUCLEOTIDE SEQUENCE [LARGE SCALE GENOMIC DNA]</scope>
    <source>
        <strain evidence="14 15">DSM 8423</strain>
    </source>
</reference>
<comment type="subcellular location">
    <subcellularLocation>
        <location evidence="1 10">Cell membrane</location>
        <topology evidence="1 10">Multi-pass membrane protein</topology>
    </subcellularLocation>
</comment>
<evidence type="ECO:0000259" key="11">
    <source>
        <dbReference type="Pfam" id="PF02355"/>
    </source>
</evidence>
<dbReference type="GO" id="GO:0005886">
    <property type="term" value="C:plasma membrane"/>
    <property type="evidence" value="ECO:0007669"/>
    <property type="project" value="UniProtKB-SubCell"/>
</dbReference>